<evidence type="ECO:0000313" key="3">
    <source>
        <dbReference type="EMBL" id="MFC4294012.1"/>
    </source>
</evidence>
<comment type="caution">
    <text evidence="3">The sequence shown here is derived from an EMBL/GenBank/DDBJ whole genome shotgun (WGS) entry which is preliminary data.</text>
</comment>
<dbReference type="InterPro" id="IPR043736">
    <property type="entry name" value="DUF5681"/>
</dbReference>
<keyword evidence="4" id="KW-1185">Reference proteome</keyword>
<dbReference type="EMBL" id="JBHSDR010000003">
    <property type="protein sequence ID" value="MFC4294012.1"/>
    <property type="molecule type" value="Genomic_DNA"/>
</dbReference>
<reference evidence="4" key="1">
    <citation type="journal article" date="2019" name="Int. J. Syst. Evol. Microbiol.">
        <title>The Global Catalogue of Microorganisms (GCM) 10K type strain sequencing project: providing services to taxonomists for standard genome sequencing and annotation.</title>
        <authorList>
            <consortium name="The Broad Institute Genomics Platform"/>
            <consortium name="The Broad Institute Genome Sequencing Center for Infectious Disease"/>
            <person name="Wu L."/>
            <person name="Ma J."/>
        </authorList>
    </citation>
    <scope>NUCLEOTIDE SEQUENCE [LARGE SCALE GENOMIC DNA]</scope>
    <source>
        <strain evidence="4">CGMCC 1.12989</strain>
    </source>
</reference>
<proteinExistence type="predicted"/>
<sequence length="155" mass="16946">MRGEVPGGQASTIAGEILEQFGNLCGGARVMDDVDYEVGFGKPPKKSQFKKGQSGNPGGRRTRPRSLREEIMLKLDRKVAVPMPGKKTKQIMTVREIIATKLVQDAANGKPAALKHVLECEDSSLAGGTDDPLIEFTLKLEEDGREPKDWNIRSN</sequence>
<name>A0ABV8RL26_9SPHN</name>
<organism evidence="3 4">
    <name type="scientific">Novosphingobium tardum</name>
    <dbReference type="NCBI Taxonomy" id="1538021"/>
    <lineage>
        <taxon>Bacteria</taxon>
        <taxon>Pseudomonadati</taxon>
        <taxon>Pseudomonadota</taxon>
        <taxon>Alphaproteobacteria</taxon>
        <taxon>Sphingomonadales</taxon>
        <taxon>Sphingomonadaceae</taxon>
        <taxon>Novosphingobium</taxon>
    </lineage>
</organism>
<protein>
    <submittedName>
        <fullName evidence="3">DUF5681 domain-containing protein</fullName>
    </submittedName>
</protein>
<gene>
    <name evidence="3" type="ORF">ACFO0A_02940</name>
</gene>
<accession>A0ABV8RL26</accession>
<feature type="region of interest" description="Disordered" evidence="1">
    <location>
        <begin position="39"/>
        <end position="67"/>
    </location>
</feature>
<evidence type="ECO:0000256" key="1">
    <source>
        <dbReference type="SAM" id="MobiDB-lite"/>
    </source>
</evidence>
<feature type="domain" description="DUF5681" evidence="2">
    <location>
        <begin position="45"/>
        <end position="120"/>
    </location>
</feature>
<dbReference type="RefSeq" id="WP_379537485.1">
    <property type="nucleotide sequence ID" value="NZ_JBHSDR010000003.1"/>
</dbReference>
<evidence type="ECO:0000259" key="2">
    <source>
        <dbReference type="Pfam" id="PF18932"/>
    </source>
</evidence>
<dbReference type="Pfam" id="PF18932">
    <property type="entry name" value="DUF5681"/>
    <property type="match status" value="1"/>
</dbReference>
<evidence type="ECO:0000313" key="4">
    <source>
        <dbReference type="Proteomes" id="UP001595828"/>
    </source>
</evidence>
<dbReference type="Proteomes" id="UP001595828">
    <property type="component" value="Unassembled WGS sequence"/>
</dbReference>